<reference evidence="1" key="1">
    <citation type="submission" date="2021-05" db="EMBL/GenBank/DDBJ databases">
        <authorList>
            <person name="Pan Q."/>
            <person name="Jouanno E."/>
            <person name="Zahm M."/>
            <person name="Klopp C."/>
            <person name="Cabau C."/>
            <person name="Louis A."/>
            <person name="Berthelot C."/>
            <person name="Parey E."/>
            <person name="Roest Crollius H."/>
            <person name="Montfort J."/>
            <person name="Robinson-Rechavi M."/>
            <person name="Bouchez O."/>
            <person name="Lampietro C."/>
            <person name="Lopez Roques C."/>
            <person name="Donnadieu C."/>
            <person name="Postlethwait J."/>
            <person name="Bobe J."/>
            <person name="Dillon D."/>
            <person name="Chandos A."/>
            <person name="von Hippel F."/>
            <person name="Guiguen Y."/>
        </authorList>
    </citation>
    <scope>NUCLEOTIDE SEQUENCE</scope>
    <source>
        <strain evidence="1">YG-Jan2019</strain>
    </source>
</reference>
<evidence type="ECO:0000313" key="1">
    <source>
        <dbReference type="EMBL" id="KAJ7988074.1"/>
    </source>
</evidence>
<evidence type="ECO:0000313" key="2">
    <source>
        <dbReference type="Proteomes" id="UP001157502"/>
    </source>
</evidence>
<protein>
    <submittedName>
        <fullName evidence="1">Uncharacterized protein</fullName>
    </submittedName>
</protein>
<gene>
    <name evidence="1" type="ORF">DPEC_G00319860</name>
</gene>
<dbReference type="Proteomes" id="UP001157502">
    <property type="component" value="Chromosome 31"/>
</dbReference>
<sequence>MKWKKQFELAKPNASFPARRQVIALFSLVFTLWIEQKSFPPSQNPEATSPGVLGRIGSWFSPWRDRGSPSDDASRSPADAQGPKSEAQTTTEEPVRGEEGKQDEGHNSQPPKRNLSRDFKKADARQSAHRDILLSSTSRLTEPRGGGPCDEELLSASLVEEREQARRERSGACRNTSPESNSSLPTRVLSSSLETGSARKDSGREEHIQAPLRTPVQGGKTLHVYLEETSVSEIGIDARTKNRLLHTTTTRVKANIQTVSRAKSSKTVDLSSENTKRSEKRVIAPAPGVKGHSGYCVPVGGLHKPLTGTQDSGQTISRKSVKDTVTVADRDTLTDRNTDRDTVTVTDTVADRDTVPDTDTFTDTDRMGKKRRSRKGSSGEGGASSQENTPTKLQPALSPSDCNTPTPGDSTPSNTDQNASGTSQKADVLAGSPPAFGWGSNAAQQDQDAPVHATLVTVVDGGEDMDLLEDDITGQVERHTETAESKRRSIKVSHGEVKFFAKKVLVNPEQPLSPVEDAGNVAPGFIDGRMDRRKDSQGMDKGNLKPAQKLIHLKKVDEEHKNPLQPIGRIVEKISMFEGKVARGSSPGKTKSANVSPARKVTERLKTGEDREPQFQNQRGKSPERENARSRSAPHVQDQTVIQEGKINLPGSHKTEDKTKLTHISIGRTKNAKVSPGSAVLLITKPDIQEKLAGAVIPSQEALDTVKEAILPFPKADETDYKIKDKYAKKIVESTVRPSNTDVFTSAKGGSDPNVTQEIATVSQQPKVPGRVNSRSKRRKSKGEESANLSCEIRQDLRDPEQEMVHSKQDEAGTTKMSTLSEQEKSSGSAETSTVKIGPHVSIETSETTLLSHVSEKERPLVQYSSPVEQDSFVASRKVYQSKRPEGKTADMVETNSSTKYLPSDNEQDTLETVAIKENSTAAPELIMTPVTSKPLLKQTDPTSTPSLTPVKPAASVTTTQHFQSASTARNVATLINDAANGGHGDRCMTERPKEGLSAHVPEQKIKHQDPLLEKKQDRVSEPLKHVTSSETYTAAKTETYSNDKLTNAVSLKSELTLSKPITAVPLSEKDTVASKPRLVDPPQRPLEIRALVETKSQGEKLPLDQLTGLLSGPEGCGGLGLMAGKENSSVKSVAPEVNKSGDVTGVKTLPGQSESGDKEKTMSTRKVDEGKGKANKQQSPAASSMTDDGRPVIMISKTPLDGNGEVLPRTLPETTNDKSSPGRAQKIPSFAETTKHCPEFSQLPALNKLPLPGDRGGGLPPQRDSPSSWLDVDQRLTKRKVLHPPETSLSSSASDSDLDTSGELDDDFINNIKRLGTTFSFPSRKTQPSRQPKPPLALPAIHEDRLEKTFDPEEFNFGLSKKKFSFETSQSFLSKLMSDEVQGELRPARASLMDRTRGSMLLKSLDPQPQPLLESEKKEEEAPAKLVKPRPSRLEGSCIFSSLMNSTTRSKRSGDQPQLNAAPGGEGSPTKSPRLQPGLSPVTKPSQTLSSVSSEHIQASAKQPGPSPLAHPAPTSSGEAESQKPGYGPASQGSLVSESGPPIPSFNDIKLPETLEKYLTPREPAVRLEQSTRQETLISEVLEKKTLAGVGVRDVSITPRLQTSEERPPRLAPVPPSSLPEVKTPMSSLPQNHTARRDAATGFHRRPGKMVLFEHDQFGGQTHEVFRDMVDSTHLRLSPVFSAKVLRGCWLLYEQPGFQGSPMALEEGPIEQISFGLDEGSLGSRPQVDQPMVIGSIRLVVWDYSFPHVDLFTEPAGHGRLSVYHDDAVELSSFGIPSATASIKVHSGVWLVYSEPEFQGPLVVLEEGEYGSSEDWGFPTPFVGSLRPLKMGGFKVENPNEVKAVVYEQPGFVGPCLEIHGDVFRFGGEADGEGPDVGSVGLKSVGSVKILGGFWVGYDRPEFEGHQYILEEGEYLDWGDWGGRTDQLLSIRPVLADFMSPHLKMFSDRDFGERGGHIDLRDAISNMNDTNFGMKTQSIDVLSGVWVAFEEAGFSGPMYLLEKGLYGTPEDWGGLSSKINSVMPVTLDNLGNVDKFKVHLFSEPGFLGSVHVLEDSLHEFPQGFSVGSCKVLAGNWLAFEGLSFTGMGYVLEEGDYRDLRAMGCVRPNSHVLSLQTTGFEFSLPSITLFERSGLRGKRVVLTAGSVNLQLSEGYSRVQSVLVEGGMWILYEQINYRGAQILLKPCEVPDWRTLSQWQRIGSLRPLIQRQVHFRLRSQEAGLLMSVTGEVEDIKLMRIQAMEETGGVEQIWFYQDGHIHCKMLEECCVAPCTSLAMAGSRMSLSPEPAKQQPCWSITPEGFIRYTATPDLLLEVKGGQNYHNKQVILNTFDANKPNQRWTVEIL</sequence>
<keyword evidence="2" id="KW-1185">Reference proteome</keyword>
<name>A0ACC2F9N5_DALPE</name>
<dbReference type="EMBL" id="CM055758">
    <property type="protein sequence ID" value="KAJ7988074.1"/>
    <property type="molecule type" value="Genomic_DNA"/>
</dbReference>
<proteinExistence type="predicted"/>
<organism evidence="1 2">
    <name type="scientific">Dallia pectoralis</name>
    <name type="common">Alaska blackfish</name>
    <dbReference type="NCBI Taxonomy" id="75939"/>
    <lineage>
        <taxon>Eukaryota</taxon>
        <taxon>Metazoa</taxon>
        <taxon>Chordata</taxon>
        <taxon>Craniata</taxon>
        <taxon>Vertebrata</taxon>
        <taxon>Euteleostomi</taxon>
        <taxon>Actinopterygii</taxon>
        <taxon>Neopterygii</taxon>
        <taxon>Teleostei</taxon>
        <taxon>Protacanthopterygii</taxon>
        <taxon>Esociformes</taxon>
        <taxon>Umbridae</taxon>
        <taxon>Dallia</taxon>
    </lineage>
</organism>
<comment type="caution">
    <text evidence="1">The sequence shown here is derived from an EMBL/GenBank/DDBJ whole genome shotgun (WGS) entry which is preliminary data.</text>
</comment>
<accession>A0ACC2F9N5</accession>